<dbReference type="Gene3D" id="3.90.470.20">
    <property type="entry name" value="4'-phosphopantetheinyl transferase domain"/>
    <property type="match status" value="2"/>
</dbReference>
<dbReference type="InterPro" id="IPR050559">
    <property type="entry name" value="P-Pant_transferase_sf"/>
</dbReference>
<gene>
    <name evidence="5" type="ORF">GCM10010446_50060</name>
</gene>
<dbReference type="EMBL" id="BAAAUD010000048">
    <property type="protein sequence ID" value="GAA2958807.1"/>
    <property type="molecule type" value="Genomic_DNA"/>
</dbReference>
<dbReference type="PANTHER" id="PTHR12215:SF10">
    <property type="entry name" value="L-AMINOADIPATE-SEMIALDEHYDE DEHYDROGENASE-PHOSPHOPANTETHEINYL TRANSFERASE"/>
    <property type="match status" value="1"/>
</dbReference>
<dbReference type="SUPFAM" id="SSF56214">
    <property type="entry name" value="4'-phosphopantetheinyl transferase"/>
    <property type="match status" value="2"/>
</dbReference>
<name>A0ABP6K3L5_9ACTN</name>
<protein>
    <recommendedName>
        <fullName evidence="4">4'-phosphopantetheinyl transferase domain-containing protein</fullName>
    </recommendedName>
</protein>
<proteinExistence type="inferred from homology"/>
<keyword evidence="6" id="KW-1185">Reference proteome</keyword>
<dbReference type="InterPro" id="IPR037143">
    <property type="entry name" value="4-PPantetheinyl_Trfase_dom_sf"/>
</dbReference>
<evidence type="ECO:0000313" key="5">
    <source>
        <dbReference type="EMBL" id="GAA2958807.1"/>
    </source>
</evidence>
<dbReference type="RefSeq" id="WP_344497822.1">
    <property type="nucleotide sequence ID" value="NZ_BAAAUD010000048.1"/>
</dbReference>
<feature type="domain" description="4'-phosphopantetheinyl transferase" evidence="4">
    <location>
        <begin position="125"/>
        <end position="219"/>
    </location>
</feature>
<feature type="region of interest" description="Disordered" evidence="3">
    <location>
        <begin position="239"/>
        <end position="266"/>
    </location>
</feature>
<dbReference type="PANTHER" id="PTHR12215">
    <property type="entry name" value="PHOSPHOPANTETHEINE TRANSFERASE"/>
    <property type="match status" value="1"/>
</dbReference>
<dbReference type="InterPro" id="IPR008278">
    <property type="entry name" value="4-PPantetheinyl_Trfase_dom"/>
</dbReference>
<dbReference type="Proteomes" id="UP001500403">
    <property type="component" value="Unassembled WGS sequence"/>
</dbReference>
<organism evidence="5 6">
    <name type="scientific">Streptomyces enissocaesilis</name>
    <dbReference type="NCBI Taxonomy" id="332589"/>
    <lineage>
        <taxon>Bacteria</taxon>
        <taxon>Bacillati</taxon>
        <taxon>Actinomycetota</taxon>
        <taxon>Actinomycetes</taxon>
        <taxon>Kitasatosporales</taxon>
        <taxon>Streptomycetaceae</taxon>
        <taxon>Streptomyces</taxon>
        <taxon>Streptomyces rochei group</taxon>
    </lineage>
</organism>
<sequence>MNTTTGREYGALRDSGGVHVWQGTTDGPPPVAGLQLLSAAERAVMRRRPRADGLRYAGAHIAVRRVLSRYLGVAPAGIRFGTEPCPWCADPDHGRPVVVGPPTALDFNLSHAGPHWVLAVTTAGQVGVDVEDGRSGSPAGAASLVMSESELTHLNSLVDDGARQAAFLRCWTRKEAVVKAIGTGITADLKALEVRPEQAGPLVVRGSEPAGADDWLVQDLPSGRGLFVALARPAGSTGPVVLRDPRSPERPVPLPGAHSILEPFRS</sequence>
<accession>A0ABP6K3L5</accession>
<dbReference type="Pfam" id="PF01648">
    <property type="entry name" value="ACPS"/>
    <property type="match status" value="1"/>
</dbReference>
<comment type="similarity">
    <text evidence="1">Belongs to the P-Pant transferase superfamily. Gsp/Sfp/HetI/AcpT family.</text>
</comment>
<evidence type="ECO:0000256" key="3">
    <source>
        <dbReference type="SAM" id="MobiDB-lite"/>
    </source>
</evidence>
<reference evidence="6" key="1">
    <citation type="journal article" date="2019" name="Int. J. Syst. Evol. Microbiol.">
        <title>The Global Catalogue of Microorganisms (GCM) 10K type strain sequencing project: providing services to taxonomists for standard genome sequencing and annotation.</title>
        <authorList>
            <consortium name="The Broad Institute Genomics Platform"/>
            <consortium name="The Broad Institute Genome Sequencing Center for Infectious Disease"/>
            <person name="Wu L."/>
            <person name="Ma J."/>
        </authorList>
    </citation>
    <scope>NUCLEOTIDE SEQUENCE [LARGE SCALE GENOMIC DNA]</scope>
    <source>
        <strain evidence="6">JCM 9088</strain>
    </source>
</reference>
<keyword evidence="2" id="KW-0808">Transferase</keyword>
<evidence type="ECO:0000256" key="2">
    <source>
        <dbReference type="ARBA" id="ARBA00022679"/>
    </source>
</evidence>
<evidence type="ECO:0000313" key="6">
    <source>
        <dbReference type="Proteomes" id="UP001500403"/>
    </source>
</evidence>
<evidence type="ECO:0000259" key="4">
    <source>
        <dbReference type="Pfam" id="PF01648"/>
    </source>
</evidence>
<comment type="caution">
    <text evidence="5">The sequence shown here is derived from an EMBL/GenBank/DDBJ whole genome shotgun (WGS) entry which is preliminary data.</text>
</comment>
<evidence type="ECO:0000256" key="1">
    <source>
        <dbReference type="ARBA" id="ARBA00010990"/>
    </source>
</evidence>